<keyword evidence="1" id="KW-0472">Membrane</keyword>
<sequence length="73" mass="7917">MNPFLLLLGLHVRFQVTLALGLSRLGARDRDDRGDVPGWVMVTVMTAGLCAALVAIAKPQLSEMLQSALDKVR</sequence>
<dbReference type="EMBL" id="JBFPJR010000011">
    <property type="protein sequence ID" value="MEX0427544.1"/>
    <property type="molecule type" value="Genomic_DNA"/>
</dbReference>
<evidence type="ECO:0000313" key="2">
    <source>
        <dbReference type="EMBL" id="MEX0427544.1"/>
    </source>
</evidence>
<keyword evidence="1" id="KW-1133">Transmembrane helix</keyword>
<evidence type="ECO:0000313" key="3">
    <source>
        <dbReference type="Proteomes" id="UP001556631"/>
    </source>
</evidence>
<comment type="caution">
    <text evidence="2">The sequence shown here is derived from an EMBL/GenBank/DDBJ whole genome shotgun (WGS) entry which is preliminary data.</text>
</comment>
<accession>A0ABV3T0X3</accession>
<reference evidence="2 3" key="1">
    <citation type="submission" date="2024-07" db="EMBL/GenBank/DDBJ databases">
        <authorList>
            <person name="Lee S."/>
            <person name="Kang M."/>
        </authorList>
    </citation>
    <scope>NUCLEOTIDE SEQUENCE [LARGE SCALE GENOMIC DNA]</scope>
    <source>
        <strain evidence="2 3">DS6</strain>
    </source>
</reference>
<organism evidence="2 3">
    <name type="scientific">Nocardioides eburneus</name>
    <dbReference type="NCBI Taxonomy" id="3231482"/>
    <lineage>
        <taxon>Bacteria</taxon>
        <taxon>Bacillati</taxon>
        <taxon>Actinomycetota</taxon>
        <taxon>Actinomycetes</taxon>
        <taxon>Propionibacteriales</taxon>
        <taxon>Nocardioidaceae</taxon>
        <taxon>Nocardioides</taxon>
    </lineage>
</organism>
<protein>
    <submittedName>
        <fullName evidence="2">Uncharacterized protein</fullName>
    </submittedName>
</protein>
<gene>
    <name evidence="2" type="ORF">AB3X52_07940</name>
</gene>
<proteinExistence type="predicted"/>
<keyword evidence="3" id="KW-1185">Reference proteome</keyword>
<name>A0ABV3T0X3_9ACTN</name>
<dbReference type="Proteomes" id="UP001556631">
    <property type="component" value="Unassembled WGS sequence"/>
</dbReference>
<evidence type="ECO:0000256" key="1">
    <source>
        <dbReference type="SAM" id="Phobius"/>
    </source>
</evidence>
<keyword evidence="1" id="KW-0812">Transmembrane</keyword>
<dbReference type="RefSeq" id="WP_367993036.1">
    <property type="nucleotide sequence ID" value="NZ_JBFPJR010000011.1"/>
</dbReference>
<feature type="transmembrane region" description="Helical" evidence="1">
    <location>
        <begin position="37"/>
        <end position="57"/>
    </location>
</feature>